<dbReference type="GO" id="GO:0003777">
    <property type="term" value="F:microtubule motor activity"/>
    <property type="evidence" value="ECO:0007669"/>
    <property type="project" value="InterPro"/>
</dbReference>
<keyword evidence="4 9" id="KW-0547">Nucleotide-binding</keyword>
<keyword evidence="2" id="KW-0963">Cytoplasm</keyword>
<dbReference type="GO" id="GO:0005524">
    <property type="term" value="F:ATP binding"/>
    <property type="evidence" value="ECO:0007669"/>
    <property type="project" value="UniProtKB-UniRule"/>
</dbReference>
<dbReference type="Gene3D" id="3.40.850.10">
    <property type="entry name" value="Kinesin motor domain"/>
    <property type="match status" value="1"/>
</dbReference>
<evidence type="ECO:0000256" key="12">
    <source>
        <dbReference type="SAM" id="MobiDB-lite"/>
    </source>
</evidence>
<feature type="binding site" evidence="9">
    <location>
        <begin position="66"/>
        <end position="73"/>
    </location>
    <ligand>
        <name>ATP</name>
        <dbReference type="ChEBI" id="CHEBI:30616"/>
    </ligand>
</feature>
<keyword evidence="8" id="KW-0206">Cytoskeleton</keyword>
<dbReference type="VEuPathDB" id="VectorBase:SSCA004608"/>
<dbReference type="GO" id="GO:0007018">
    <property type="term" value="P:microtubule-based movement"/>
    <property type="evidence" value="ECO:0007669"/>
    <property type="project" value="InterPro"/>
</dbReference>
<dbReference type="InterPro" id="IPR019821">
    <property type="entry name" value="Kinesin_motor_CS"/>
</dbReference>
<comment type="subcellular location">
    <subcellularLocation>
        <location evidence="1">Cytoplasm</location>
        <location evidence="1">Cytoskeleton</location>
    </subcellularLocation>
</comment>
<comment type="caution">
    <text evidence="13">The sequence shown here is derived from an EMBL/GenBank/DDBJ whole genome shotgun (WGS) entry which is preliminary data.</text>
</comment>
<dbReference type="InterPro" id="IPR027417">
    <property type="entry name" value="P-loop_NTPase"/>
</dbReference>
<evidence type="ECO:0000256" key="10">
    <source>
        <dbReference type="RuleBase" id="RU000394"/>
    </source>
</evidence>
<dbReference type="PROSITE" id="PS00411">
    <property type="entry name" value="KINESIN_MOTOR_1"/>
    <property type="match status" value="1"/>
</dbReference>
<evidence type="ECO:0000256" key="3">
    <source>
        <dbReference type="ARBA" id="ARBA00022701"/>
    </source>
</evidence>
<evidence type="ECO:0000256" key="2">
    <source>
        <dbReference type="ARBA" id="ARBA00022490"/>
    </source>
</evidence>
<organism evidence="13 14">
    <name type="scientific">Sarcoptes scabiei</name>
    <name type="common">Itch mite</name>
    <name type="synonym">Acarus scabiei</name>
    <dbReference type="NCBI Taxonomy" id="52283"/>
    <lineage>
        <taxon>Eukaryota</taxon>
        <taxon>Metazoa</taxon>
        <taxon>Ecdysozoa</taxon>
        <taxon>Arthropoda</taxon>
        <taxon>Chelicerata</taxon>
        <taxon>Arachnida</taxon>
        <taxon>Acari</taxon>
        <taxon>Acariformes</taxon>
        <taxon>Sarcoptiformes</taxon>
        <taxon>Astigmata</taxon>
        <taxon>Psoroptidia</taxon>
        <taxon>Sarcoptoidea</taxon>
        <taxon>Sarcoptidae</taxon>
        <taxon>Sarcoptinae</taxon>
        <taxon>Sarcoptes</taxon>
    </lineage>
</organism>
<evidence type="ECO:0000313" key="13">
    <source>
        <dbReference type="EMBL" id="KPM02239.1"/>
    </source>
</evidence>
<evidence type="ECO:0000256" key="9">
    <source>
        <dbReference type="PROSITE-ProRule" id="PRU00283"/>
    </source>
</evidence>
<keyword evidence="5 9" id="KW-0067">ATP-binding</keyword>
<evidence type="ECO:0000256" key="5">
    <source>
        <dbReference type="ARBA" id="ARBA00022840"/>
    </source>
</evidence>
<feature type="compositionally biased region" description="Basic and acidic residues" evidence="12">
    <location>
        <begin position="344"/>
        <end position="356"/>
    </location>
</feature>
<dbReference type="PANTHER" id="PTHR47969">
    <property type="entry name" value="CHROMOSOME-ASSOCIATED KINESIN KIF4A-RELATED"/>
    <property type="match status" value="1"/>
</dbReference>
<evidence type="ECO:0000256" key="1">
    <source>
        <dbReference type="ARBA" id="ARBA00004245"/>
    </source>
</evidence>
<dbReference type="InterPro" id="IPR036961">
    <property type="entry name" value="Kinesin_motor_dom_sf"/>
</dbReference>
<dbReference type="Pfam" id="PF00225">
    <property type="entry name" value="Kinesin"/>
    <property type="match status" value="1"/>
</dbReference>
<feature type="non-terminal residue" evidence="13">
    <location>
        <position position="709"/>
    </location>
</feature>
<evidence type="ECO:0000256" key="7">
    <source>
        <dbReference type="ARBA" id="ARBA00023175"/>
    </source>
</evidence>
<dbReference type="SUPFAM" id="SSF52540">
    <property type="entry name" value="P-loop containing nucleoside triphosphate hydrolases"/>
    <property type="match status" value="1"/>
</dbReference>
<keyword evidence="3 10" id="KW-0493">Microtubule</keyword>
<feature type="region of interest" description="Disordered" evidence="12">
    <location>
        <begin position="533"/>
        <end position="561"/>
    </location>
</feature>
<proteinExistence type="inferred from homology"/>
<evidence type="ECO:0000256" key="8">
    <source>
        <dbReference type="ARBA" id="ARBA00023212"/>
    </source>
</evidence>
<accession>A0A131ZUM5</accession>
<evidence type="ECO:0000313" key="14">
    <source>
        <dbReference type="Proteomes" id="UP000616769"/>
    </source>
</evidence>
<dbReference type="GO" id="GO:0008017">
    <property type="term" value="F:microtubule binding"/>
    <property type="evidence" value="ECO:0007669"/>
    <property type="project" value="InterPro"/>
</dbReference>
<dbReference type="EMBL" id="JXLN01001312">
    <property type="protein sequence ID" value="KPM02239.1"/>
    <property type="molecule type" value="Genomic_DNA"/>
</dbReference>
<dbReference type="PANTHER" id="PTHR47969:SF21">
    <property type="entry name" value="KINESIN-LIKE PROTEIN"/>
    <property type="match status" value="1"/>
</dbReference>
<evidence type="ECO:0000256" key="11">
    <source>
        <dbReference type="SAM" id="Coils"/>
    </source>
</evidence>
<comment type="similarity">
    <text evidence="9 10">Belongs to the TRAFAC class myosin-kinesin ATPase superfamily. Kinesin family.</text>
</comment>
<keyword evidence="7 9" id="KW-0505">Motor protein</keyword>
<gene>
    <name evidence="13" type="ORF">QR98_0006480</name>
</gene>
<evidence type="ECO:0000256" key="4">
    <source>
        <dbReference type="ARBA" id="ARBA00022741"/>
    </source>
</evidence>
<dbReference type="InterPro" id="IPR001752">
    <property type="entry name" value="Kinesin_motor_dom"/>
</dbReference>
<protein>
    <recommendedName>
        <fullName evidence="10">Kinesin-like protein</fullName>
    </recommendedName>
</protein>
<feature type="region of interest" description="Disordered" evidence="12">
    <location>
        <begin position="332"/>
        <end position="357"/>
    </location>
</feature>
<dbReference type="SMART" id="SM00129">
    <property type="entry name" value="KISc"/>
    <property type="match status" value="1"/>
</dbReference>
<dbReference type="InterPro" id="IPR027640">
    <property type="entry name" value="Kinesin-like_fam"/>
</dbReference>
<dbReference type="Proteomes" id="UP000616769">
    <property type="component" value="Unassembled WGS sequence"/>
</dbReference>
<dbReference type="OrthoDB" id="6436009at2759"/>
<feature type="coiled-coil region" evidence="11">
    <location>
        <begin position="361"/>
        <end position="481"/>
    </location>
</feature>
<dbReference type="GO" id="GO:0005874">
    <property type="term" value="C:microtubule"/>
    <property type="evidence" value="ECO:0007669"/>
    <property type="project" value="UniProtKB-KW"/>
</dbReference>
<sequence>IVVNIDPKCGQCSLINPDDRSVEPKTFTFDGAYNSESTTEQIYNEIVFPIVESVTEGYNGTVFAYGQTGCGKSFTMQGTSDPINRGIIPRAFEHIFEAISTTENSKFLVQASYLEIYNEEIRDLLGNDIKKKLELKEHPETGVYVGNLSMHIVNDVKACESIMEIGWKNRSVGATLMNADSSRSHSIFTIYVERMRIDDIESNNVKFGKLNLVDLAGSERQSKTGASGDRLKEATKINLSLSALGNVISALAKLREYQEEILWLKNLLKQHEAAQGSVQNQSTNNSNRIEEIKQAYDIKMKDLLSKYEEEVKSKQKLEKDIDQLKSIYEKNGNENIEDEESDGNNERRKSLKKDYGSEQSVLRAMEKLKELENQMVGGEKANDVELKEKRARKKRIAEMKLNAISEALSQLNDDDKILLKAYGDITEELRVKTMLIKKAKHKIHSLEQEVDDLQSEFESERTDYLETIRRLEEQIKLLMQIVEKMQPLLKQDCNYSNLNRIKEDAVWDENNQQWILPNVTFNRIRFPPAAAVNESKLTSSSTSSPREMTPSRLYRPDSPNVNFDSSIIDSGSESDQIHENGFVGDDTSTNNNNYNVDGQDKLLWRMENSQNNEINGLLNNKNTEHHLHQQQQIINNGIGFDNKFNYLTSIHNNRNNGEYRLQPRLTMSNGIVRNHCQPNHSINGFITGGGGSFIQSAEIPRKLVPLKRI</sequence>
<evidence type="ECO:0000256" key="6">
    <source>
        <dbReference type="ARBA" id="ARBA00023054"/>
    </source>
</evidence>
<dbReference type="AlphaFoldDB" id="A0A131ZUM5"/>
<reference evidence="13 14" key="1">
    <citation type="journal article" date="2015" name="Parasit. Vectors">
        <title>Draft genome of the scabies mite.</title>
        <authorList>
            <person name="Rider S.D.Jr."/>
            <person name="Morgan M.S."/>
            <person name="Arlian L.G."/>
        </authorList>
    </citation>
    <scope>NUCLEOTIDE SEQUENCE [LARGE SCALE GENOMIC DNA]</scope>
    <source>
        <strain evidence="13">Arlian Lab</strain>
    </source>
</reference>
<name>A0A131ZUM5_SARSC</name>
<dbReference type="PRINTS" id="PR00380">
    <property type="entry name" value="KINESINHEAVY"/>
</dbReference>
<keyword evidence="6 11" id="KW-0175">Coiled coil</keyword>
<dbReference type="PROSITE" id="PS50067">
    <property type="entry name" value="KINESIN_MOTOR_2"/>
    <property type="match status" value="1"/>
</dbReference>